<protein>
    <submittedName>
        <fullName evidence="1">Uncharacterized protein</fullName>
    </submittedName>
</protein>
<sequence>MSARAMMRVVQDLALAAGDTAARTAVYGSIVQALAELTGEPDADTANIRDDSVLAAARREVSEQTVAAMGDWIGCRWGAIAVDAAVLDALDQLNLEPVSSLPAGALAYRAAAEDLALAAGESCTAVSWAGAQATARWLRLYGGRVLNSLAELAAVDPVLTAAGRELAEREKDRVTGWVIEVWEAIDERATEPAA</sequence>
<keyword evidence="2" id="KW-1185">Reference proteome</keyword>
<organism evidence="1 2">
    <name type="scientific">Mycobacterium shimoidei</name>
    <dbReference type="NCBI Taxonomy" id="29313"/>
    <lineage>
        <taxon>Bacteria</taxon>
        <taxon>Bacillati</taxon>
        <taxon>Actinomycetota</taxon>
        <taxon>Actinomycetes</taxon>
        <taxon>Mycobacteriales</taxon>
        <taxon>Mycobacteriaceae</taxon>
        <taxon>Mycobacterium</taxon>
    </lineage>
</organism>
<gene>
    <name evidence="1" type="ORF">MSP7336_04357</name>
</gene>
<evidence type="ECO:0000313" key="1">
    <source>
        <dbReference type="EMBL" id="SRX96082.1"/>
    </source>
</evidence>
<evidence type="ECO:0000313" key="2">
    <source>
        <dbReference type="Proteomes" id="UP000252015"/>
    </source>
</evidence>
<proteinExistence type="predicted"/>
<dbReference type="RefSeq" id="WP_113964572.1">
    <property type="nucleotide sequence ID" value="NZ_UEGW01000001.1"/>
</dbReference>
<name>A0A375Z4Q3_MYCSH</name>
<reference evidence="1 2" key="1">
    <citation type="submission" date="2018-05" db="EMBL/GenBank/DDBJ databases">
        <authorList>
            <consortium name="IHU Genomes"/>
        </authorList>
    </citation>
    <scope>NUCLEOTIDE SEQUENCE [LARGE SCALE GENOMIC DNA]</scope>
    <source>
        <strain evidence="1 2">P7336</strain>
    </source>
</reference>
<dbReference type="EMBL" id="UEGW01000001">
    <property type="protein sequence ID" value="SRX96082.1"/>
    <property type="molecule type" value="Genomic_DNA"/>
</dbReference>
<dbReference type="Proteomes" id="UP000252015">
    <property type="component" value="Unassembled WGS sequence"/>
</dbReference>
<accession>A0A375Z4Q3</accession>
<dbReference type="AlphaFoldDB" id="A0A375Z4Q3"/>